<name>A0A176VYU0_MARPO</name>
<reference evidence="1" key="1">
    <citation type="submission" date="2016-03" db="EMBL/GenBank/DDBJ databases">
        <title>Mechanisms controlling the formation of the plant cell surface in tip-growing cells are functionally conserved among land plants.</title>
        <authorList>
            <person name="Honkanen S."/>
            <person name="Jones V.A."/>
            <person name="Morieri G."/>
            <person name="Champion C."/>
            <person name="Hetherington A.J."/>
            <person name="Kelly S."/>
            <person name="Saint-Marcoux D."/>
            <person name="Proust H."/>
            <person name="Prescott H."/>
            <person name="Dolan L."/>
        </authorList>
    </citation>
    <scope>NUCLEOTIDE SEQUENCE [LARGE SCALE GENOMIC DNA]</scope>
    <source>
        <tissue evidence="1">Whole gametophyte</tissue>
    </source>
</reference>
<gene>
    <name evidence="1" type="ORF">AXG93_582s1000</name>
</gene>
<evidence type="ECO:0000313" key="2">
    <source>
        <dbReference type="Proteomes" id="UP000077202"/>
    </source>
</evidence>
<accession>A0A176VYU0</accession>
<organism evidence="1 2">
    <name type="scientific">Marchantia polymorpha subsp. ruderalis</name>
    <dbReference type="NCBI Taxonomy" id="1480154"/>
    <lineage>
        <taxon>Eukaryota</taxon>
        <taxon>Viridiplantae</taxon>
        <taxon>Streptophyta</taxon>
        <taxon>Embryophyta</taxon>
        <taxon>Marchantiophyta</taxon>
        <taxon>Marchantiopsida</taxon>
        <taxon>Marchantiidae</taxon>
        <taxon>Marchantiales</taxon>
        <taxon>Marchantiaceae</taxon>
        <taxon>Marchantia</taxon>
    </lineage>
</organism>
<dbReference type="InterPro" id="IPR036047">
    <property type="entry name" value="F-box-like_dom_sf"/>
</dbReference>
<sequence length="441" mass="50394">MANGVLIRGDVSVMHKSWYRLLRKELERRRLKRKHQRDTGEEDDSGWNLPMELIEKIIALAPFPDVFKGRTLCRSWRRKFSLASLRAEQLQSPFLYELSIAACRWPTFCPIFMTSEGDLLGYNQNTTNWENVPMSAYIPMDRFHSDCATGRRIEFGGSLFCTYDVHMPFTDMGQSLLAILVANIQTGSWKTTVSPLELELSCNPQVLLINEPGSADYKLLVYDSNRARSCAEMYLNGVQLEIHIFDSVSRTWTSKSSSYNVRVMDGDFSLSTYSVHIGGNMYCVGPEERKGPCGIFDLLLPAHVMLYKYNTEENVWALSPNSIPVENKKFVMAGLLLCGTKLMLVVITEEPEVETDIEEDFEGISFWNARKFIKSLRLRYRACIHSVCLETLELEEVSRSPFDIFREQIWEHVPSPPTNIRIDTPWAKSAYSPGQSPFAVA</sequence>
<dbReference type="InterPro" id="IPR050796">
    <property type="entry name" value="SCF_F-box_component"/>
</dbReference>
<dbReference type="AlphaFoldDB" id="A0A176VYU0"/>
<dbReference type="Gene3D" id="2.120.10.80">
    <property type="entry name" value="Kelch-type beta propeller"/>
    <property type="match status" value="1"/>
</dbReference>
<keyword evidence="2" id="KW-1185">Reference proteome</keyword>
<dbReference type="PANTHER" id="PTHR31672">
    <property type="entry name" value="BNACNNG10540D PROTEIN"/>
    <property type="match status" value="1"/>
</dbReference>
<dbReference type="EMBL" id="LVLJ01002321">
    <property type="protein sequence ID" value="OAE25563.1"/>
    <property type="molecule type" value="Genomic_DNA"/>
</dbReference>
<dbReference type="PANTHER" id="PTHR31672:SF2">
    <property type="entry name" value="F-BOX DOMAIN-CONTAINING PROTEIN"/>
    <property type="match status" value="1"/>
</dbReference>
<dbReference type="InterPro" id="IPR015915">
    <property type="entry name" value="Kelch-typ_b-propeller"/>
</dbReference>
<comment type="caution">
    <text evidence="1">The sequence shown here is derived from an EMBL/GenBank/DDBJ whole genome shotgun (WGS) entry which is preliminary data.</text>
</comment>
<dbReference type="SUPFAM" id="SSF81383">
    <property type="entry name" value="F-box domain"/>
    <property type="match status" value="1"/>
</dbReference>
<dbReference type="Proteomes" id="UP000077202">
    <property type="component" value="Unassembled WGS sequence"/>
</dbReference>
<evidence type="ECO:0000313" key="1">
    <source>
        <dbReference type="EMBL" id="OAE25563.1"/>
    </source>
</evidence>
<evidence type="ECO:0008006" key="3">
    <source>
        <dbReference type="Google" id="ProtNLM"/>
    </source>
</evidence>
<protein>
    <recommendedName>
        <fullName evidence="3">F-box domain-containing protein</fullName>
    </recommendedName>
</protein>
<proteinExistence type="predicted"/>